<reference evidence="1" key="1">
    <citation type="submission" date="2018-07" db="EMBL/GenBank/DDBJ databases">
        <authorList>
            <consortium name="Genoscope - CEA"/>
            <person name="William W."/>
        </authorList>
    </citation>
    <scope>NUCLEOTIDE SEQUENCE</scope>
    <source>
        <strain evidence="1">IK1</strain>
    </source>
</reference>
<evidence type="ECO:0000313" key="1">
    <source>
        <dbReference type="EMBL" id="VBB38950.1"/>
    </source>
</evidence>
<organism evidence="1">
    <name type="scientific">uncultured Spirochaetota bacterium</name>
    <dbReference type="NCBI Taxonomy" id="460511"/>
    <lineage>
        <taxon>Bacteria</taxon>
        <taxon>Pseudomonadati</taxon>
        <taxon>Spirochaetota</taxon>
        <taxon>environmental samples</taxon>
    </lineage>
</organism>
<dbReference type="AlphaFoldDB" id="A0A652ZT40"/>
<accession>A0A652ZT40</accession>
<sequence>MRQLPLDENHAFLKLFKAMSAGGGLHAPIEVVEYGNKISQYRGKGVLLSILLFPEHSLAEVDFLGQLAKILGIEFLDFRLEGGILLADGFQLIGEVGGGRRTRSLPRGAGKLGIALCLPMGAGLAETAGGLARGGLRVGGGPLRGGPGLVLCGGRVYVPILRGLRIVSMLGHVPTLAM</sequence>
<dbReference type="EMBL" id="UPXP01000008">
    <property type="protein sequence ID" value="VBB38950.1"/>
    <property type="molecule type" value="Genomic_DNA"/>
</dbReference>
<name>A0A652ZT40_9SPIR</name>
<protein>
    <submittedName>
        <fullName evidence="1">Uncharacterized protein</fullName>
    </submittedName>
</protein>
<proteinExistence type="predicted"/>
<gene>
    <name evidence="1" type="ORF">TRIP_E160174</name>
</gene>